<reference evidence="4 5" key="1">
    <citation type="submission" date="2018-03" db="EMBL/GenBank/DDBJ databases">
        <title>Genomic Encyclopedia of Type Strains, Phase III (KMG-III): the genomes of soil and plant-associated and newly described type strains.</title>
        <authorList>
            <person name="Whitman W."/>
        </authorList>
    </citation>
    <scope>NUCLEOTIDE SEQUENCE [LARGE SCALE GENOMIC DNA]</scope>
    <source>
        <strain evidence="4 5">MWH-P2sevCIIIb</strain>
    </source>
</reference>
<dbReference type="AlphaFoldDB" id="A0A2T0XNL7"/>
<dbReference type="EMBL" id="PVTV01000004">
    <property type="protein sequence ID" value="PRZ00472.1"/>
    <property type="molecule type" value="Genomic_DNA"/>
</dbReference>
<dbReference type="InterPro" id="IPR022749">
    <property type="entry name" value="D12N6_MeTrfase_N"/>
</dbReference>
<dbReference type="Pfam" id="PF12161">
    <property type="entry name" value="HsdM_N"/>
    <property type="match status" value="1"/>
</dbReference>
<dbReference type="InterPro" id="IPR029063">
    <property type="entry name" value="SAM-dependent_MTases_sf"/>
</dbReference>
<protein>
    <submittedName>
        <fullName evidence="4">Type I restriction enzyme M protein</fullName>
    </submittedName>
</protein>
<evidence type="ECO:0000313" key="4">
    <source>
        <dbReference type="EMBL" id="PRZ00472.1"/>
    </source>
</evidence>
<feature type="domain" description="N6 adenine-specific DNA methyltransferase N-terminal" evidence="3">
    <location>
        <begin position="8"/>
        <end position="48"/>
    </location>
</feature>
<evidence type="ECO:0000256" key="1">
    <source>
        <dbReference type="ARBA" id="ARBA00006594"/>
    </source>
</evidence>
<dbReference type="InterPro" id="IPR038333">
    <property type="entry name" value="T1MK-like_N_sf"/>
</dbReference>
<accession>A0A2T0XNL7</accession>
<comment type="caution">
    <text evidence="4">The sequence shown here is derived from an EMBL/GenBank/DDBJ whole genome shotgun (WGS) entry which is preliminary data.</text>
</comment>
<evidence type="ECO:0000256" key="2">
    <source>
        <dbReference type="ARBA" id="ARBA00022747"/>
    </source>
</evidence>
<dbReference type="Gene3D" id="1.20.1260.30">
    <property type="match status" value="1"/>
</dbReference>
<gene>
    <name evidence="4" type="ORF">BCM14_0293</name>
</gene>
<dbReference type="SUPFAM" id="SSF53335">
    <property type="entry name" value="S-adenosyl-L-methionine-dependent methyltransferases"/>
    <property type="match status" value="1"/>
</dbReference>
<proteinExistence type="inferred from homology"/>
<keyword evidence="5" id="KW-1185">Reference proteome</keyword>
<organism evidence="4 5">
    <name type="scientific">Jezberella montanilacus</name>
    <dbReference type="NCBI Taxonomy" id="323426"/>
    <lineage>
        <taxon>Bacteria</taxon>
        <taxon>Pseudomonadati</taxon>
        <taxon>Pseudomonadota</taxon>
        <taxon>Betaproteobacteria</taxon>
        <taxon>Burkholderiales</taxon>
        <taxon>Alcaligenaceae</taxon>
        <taxon>Jezberella</taxon>
    </lineage>
</organism>
<name>A0A2T0XNL7_9BURK</name>
<evidence type="ECO:0000259" key="3">
    <source>
        <dbReference type="Pfam" id="PF12161"/>
    </source>
</evidence>
<dbReference type="Proteomes" id="UP000238308">
    <property type="component" value="Unassembled WGS sequence"/>
</dbReference>
<keyword evidence="2" id="KW-0680">Restriction system</keyword>
<comment type="similarity">
    <text evidence="1">Belongs to the N(4)/N(6)-methyltransferase family.</text>
</comment>
<dbReference type="GO" id="GO:0009307">
    <property type="term" value="P:DNA restriction-modification system"/>
    <property type="evidence" value="ECO:0007669"/>
    <property type="project" value="UniProtKB-KW"/>
</dbReference>
<sequence length="53" mass="6188">MAVTLNTLESHLWESANILRGPVDAADFKTYIFPPLFFKRICDVWDEEYGNRP</sequence>
<evidence type="ECO:0000313" key="5">
    <source>
        <dbReference type="Proteomes" id="UP000238308"/>
    </source>
</evidence>